<evidence type="ECO:0000313" key="1">
    <source>
        <dbReference type="EMBL" id="GAF43722.1"/>
    </source>
</evidence>
<name>X0PZ31_RHOWR</name>
<gene>
    <name evidence="1" type="ORF">RW1_009_01460</name>
</gene>
<dbReference type="Proteomes" id="UP000019491">
    <property type="component" value="Unassembled WGS sequence"/>
</dbReference>
<proteinExistence type="predicted"/>
<comment type="caution">
    <text evidence="1">The sequence shown here is derived from an EMBL/GenBank/DDBJ whole genome shotgun (WGS) entry which is preliminary data.</text>
</comment>
<reference evidence="1 2" key="1">
    <citation type="submission" date="2014-02" db="EMBL/GenBank/DDBJ databases">
        <title>Whole genome shotgun sequence of Rhodococcus wratislaviensis NBRC 100605.</title>
        <authorList>
            <person name="Hosoyama A."/>
            <person name="Tsuchikane K."/>
            <person name="Yoshida I."/>
            <person name="Ohji S."/>
            <person name="Ichikawa N."/>
            <person name="Yamazoe A."/>
            <person name="Fujita N."/>
        </authorList>
    </citation>
    <scope>NUCLEOTIDE SEQUENCE [LARGE SCALE GENOMIC DNA]</scope>
    <source>
        <strain evidence="1 2">NBRC 100605</strain>
    </source>
</reference>
<evidence type="ECO:0000313" key="2">
    <source>
        <dbReference type="Proteomes" id="UP000019491"/>
    </source>
</evidence>
<dbReference type="AlphaFoldDB" id="X0PZ31"/>
<accession>X0PZ31</accession>
<keyword evidence="2" id="KW-1185">Reference proteome</keyword>
<sequence length="90" mass="9900">MLVFVSADDEWIYAPAAVVSDPMKISRSRGAVLYFLRIRTDLPPLPLTEAERALTDLGHPGSRLRTDHYVRSPSLRTALLTSCATATPFG</sequence>
<protein>
    <submittedName>
        <fullName evidence="1">Uncharacterized protein</fullName>
    </submittedName>
</protein>
<organism evidence="1 2">
    <name type="scientific">Rhodococcus wratislaviensis NBRC 100605</name>
    <dbReference type="NCBI Taxonomy" id="1219028"/>
    <lineage>
        <taxon>Bacteria</taxon>
        <taxon>Bacillati</taxon>
        <taxon>Actinomycetota</taxon>
        <taxon>Actinomycetes</taxon>
        <taxon>Mycobacteriales</taxon>
        <taxon>Nocardiaceae</taxon>
        <taxon>Rhodococcus</taxon>
    </lineage>
</organism>
<dbReference type="EMBL" id="BAWF01000009">
    <property type="protein sequence ID" value="GAF43722.1"/>
    <property type="molecule type" value="Genomic_DNA"/>
</dbReference>